<dbReference type="Pfam" id="PF01532">
    <property type="entry name" value="Glyco_hydro_47"/>
    <property type="match status" value="1"/>
</dbReference>
<comment type="pathway">
    <text evidence="2">Protein modification; protein glycosylation.</text>
</comment>
<dbReference type="Proteomes" id="UP001321749">
    <property type="component" value="Unassembled WGS sequence"/>
</dbReference>
<comment type="caution">
    <text evidence="10">The sequence shown here is derived from an EMBL/GenBank/DDBJ whole genome shotgun (WGS) entry which is preliminary data.</text>
</comment>
<keyword evidence="9" id="KW-0326">Glycosidase</keyword>
<feature type="active site" description="Proton donor" evidence="6">
    <location>
        <position position="186"/>
    </location>
</feature>
<evidence type="ECO:0000256" key="8">
    <source>
        <dbReference type="PIRSR" id="PIRSR601382-3"/>
    </source>
</evidence>
<evidence type="ECO:0000256" key="6">
    <source>
        <dbReference type="PIRSR" id="PIRSR601382-1"/>
    </source>
</evidence>
<organism evidence="10 11">
    <name type="scientific">Cladorrhinum samala</name>
    <dbReference type="NCBI Taxonomy" id="585594"/>
    <lineage>
        <taxon>Eukaryota</taxon>
        <taxon>Fungi</taxon>
        <taxon>Dikarya</taxon>
        <taxon>Ascomycota</taxon>
        <taxon>Pezizomycotina</taxon>
        <taxon>Sordariomycetes</taxon>
        <taxon>Sordariomycetidae</taxon>
        <taxon>Sordariales</taxon>
        <taxon>Podosporaceae</taxon>
        <taxon>Cladorrhinum</taxon>
    </lineage>
</organism>
<dbReference type="FunFam" id="1.50.10.10:FF:000037">
    <property type="entry name" value="alpha-1,2-Mannosidase"/>
    <property type="match status" value="1"/>
</dbReference>
<dbReference type="PRINTS" id="PR00747">
    <property type="entry name" value="GLYHDRLASE47"/>
</dbReference>
<feature type="active site" evidence="6">
    <location>
        <position position="321"/>
    </location>
</feature>
<keyword evidence="7" id="KW-0479">Metal-binding</keyword>
<dbReference type="SUPFAM" id="SSF48225">
    <property type="entry name" value="Seven-hairpin glycosidases"/>
    <property type="match status" value="1"/>
</dbReference>
<dbReference type="InterPro" id="IPR012341">
    <property type="entry name" value="6hp_glycosidase-like_sf"/>
</dbReference>
<reference evidence="10" key="2">
    <citation type="submission" date="2023-06" db="EMBL/GenBank/DDBJ databases">
        <authorList>
            <consortium name="Lawrence Berkeley National Laboratory"/>
            <person name="Mondo S.J."/>
            <person name="Hensen N."/>
            <person name="Bonometti L."/>
            <person name="Westerberg I."/>
            <person name="Brannstrom I.O."/>
            <person name="Guillou S."/>
            <person name="Cros-Aarteil S."/>
            <person name="Calhoun S."/>
            <person name="Haridas S."/>
            <person name="Kuo A."/>
            <person name="Pangilinan J."/>
            <person name="Riley R."/>
            <person name="Labutti K."/>
            <person name="Andreopoulos B."/>
            <person name="Lipzen A."/>
            <person name="Chen C."/>
            <person name="Yanf M."/>
            <person name="Daum C."/>
            <person name="Ng V."/>
            <person name="Clum A."/>
            <person name="Steindorff A."/>
            <person name="Ohm R."/>
            <person name="Martin F."/>
            <person name="Silar P."/>
            <person name="Natvig D."/>
            <person name="Lalanne C."/>
            <person name="Gautier V."/>
            <person name="Ament-Velasquez S.L."/>
            <person name="Kruys A."/>
            <person name="Hutchinson M.I."/>
            <person name="Powell A.J."/>
            <person name="Barry K."/>
            <person name="Miller A.N."/>
            <person name="Grigoriev I.V."/>
            <person name="Debuchy R."/>
            <person name="Gladieux P."/>
            <person name="Thoren M.H."/>
            <person name="Johannesson H."/>
        </authorList>
    </citation>
    <scope>NUCLEOTIDE SEQUENCE</scope>
    <source>
        <strain evidence="10">PSN324</strain>
    </source>
</reference>
<dbReference type="PANTHER" id="PTHR11742">
    <property type="entry name" value="MANNOSYL-OLIGOSACCHARIDE ALPHA-1,2-MANNOSIDASE-RELATED"/>
    <property type="match status" value="1"/>
</dbReference>
<name>A0AAV9HZ14_9PEZI</name>
<keyword evidence="7" id="KW-0106">Calcium</keyword>
<comment type="similarity">
    <text evidence="3 9">Belongs to the glycosyl hydrolase 47 family.</text>
</comment>
<dbReference type="GO" id="GO:0005975">
    <property type="term" value="P:carbohydrate metabolic process"/>
    <property type="evidence" value="ECO:0007669"/>
    <property type="project" value="InterPro"/>
</dbReference>
<evidence type="ECO:0000256" key="2">
    <source>
        <dbReference type="ARBA" id="ARBA00004922"/>
    </source>
</evidence>
<evidence type="ECO:0000256" key="7">
    <source>
        <dbReference type="PIRSR" id="PIRSR601382-2"/>
    </source>
</evidence>
<feature type="disulfide bond" evidence="8">
    <location>
        <begin position="397"/>
        <end position="426"/>
    </location>
</feature>
<protein>
    <recommendedName>
        <fullName evidence="9">alpha-1,2-Mannosidase</fullName>
        <ecNumber evidence="9">3.2.1.-</ecNumber>
    </recommendedName>
</protein>
<evidence type="ECO:0000256" key="4">
    <source>
        <dbReference type="ARBA" id="ARBA00022801"/>
    </source>
</evidence>
<evidence type="ECO:0000313" key="11">
    <source>
        <dbReference type="Proteomes" id="UP001321749"/>
    </source>
</evidence>
<dbReference type="AlphaFoldDB" id="A0AAV9HZ14"/>
<accession>A0AAV9HZ14</accession>
<dbReference type="InterPro" id="IPR036026">
    <property type="entry name" value="Seven-hairpin_glycosidases"/>
</dbReference>
<reference evidence="10" key="1">
    <citation type="journal article" date="2023" name="Mol. Phylogenet. Evol.">
        <title>Genome-scale phylogeny and comparative genomics of the fungal order Sordariales.</title>
        <authorList>
            <person name="Hensen N."/>
            <person name="Bonometti L."/>
            <person name="Westerberg I."/>
            <person name="Brannstrom I.O."/>
            <person name="Guillou S."/>
            <person name="Cros-Aarteil S."/>
            <person name="Calhoun S."/>
            <person name="Haridas S."/>
            <person name="Kuo A."/>
            <person name="Mondo S."/>
            <person name="Pangilinan J."/>
            <person name="Riley R."/>
            <person name="LaButti K."/>
            <person name="Andreopoulos B."/>
            <person name="Lipzen A."/>
            <person name="Chen C."/>
            <person name="Yan M."/>
            <person name="Daum C."/>
            <person name="Ng V."/>
            <person name="Clum A."/>
            <person name="Steindorff A."/>
            <person name="Ohm R.A."/>
            <person name="Martin F."/>
            <person name="Silar P."/>
            <person name="Natvig D.O."/>
            <person name="Lalanne C."/>
            <person name="Gautier V."/>
            <person name="Ament-Velasquez S.L."/>
            <person name="Kruys A."/>
            <person name="Hutchinson M.I."/>
            <person name="Powell A.J."/>
            <person name="Barry K."/>
            <person name="Miller A.N."/>
            <person name="Grigoriev I.V."/>
            <person name="Debuchy R."/>
            <person name="Gladieux P."/>
            <person name="Hiltunen Thoren M."/>
            <person name="Johannesson H."/>
        </authorList>
    </citation>
    <scope>NUCLEOTIDE SEQUENCE</scope>
    <source>
        <strain evidence="10">PSN324</strain>
    </source>
</reference>
<evidence type="ECO:0000313" key="10">
    <source>
        <dbReference type="EMBL" id="KAK4465608.1"/>
    </source>
</evidence>
<comment type="cofactor">
    <cofactor evidence="1 7">
        <name>Ca(2+)</name>
        <dbReference type="ChEBI" id="CHEBI:29108"/>
    </cofactor>
</comment>
<dbReference type="InterPro" id="IPR050749">
    <property type="entry name" value="Glycosyl_Hydrolase_47"/>
</dbReference>
<feature type="binding site" evidence="7">
    <location>
        <position position="583"/>
    </location>
    <ligand>
        <name>Ca(2+)</name>
        <dbReference type="ChEBI" id="CHEBI:29108"/>
    </ligand>
</feature>
<evidence type="ECO:0000256" key="3">
    <source>
        <dbReference type="ARBA" id="ARBA00007658"/>
    </source>
</evidence>
<keyword evidence="4 9" id="KW-0378">Hydrolase</keyword>
<dbReference type="GO" id="GO:0036503">
    <property type="term" value="P:ERAD pathway"/>
    <property type="evidence" value="ECO:0007669"/>
    <property type="project" value="UniProtKB-ARBA"/>
</dbReference>
<evidence type="ECO:0000256" key="1">
    <source>
        <dbReference type="ARBA" id="ARBA00001913"/>
    </source>
</evidence>
<dbReference type="InterPro" id="IPR001382">
    <property type="entry name" value="Glyco_hydro_47"/>
</dbReference>
<dbReference type="GO" id="GO:0016020">
    <property type="term" value="C:membrane"/>
    <property type="evidence" value="ECO:0007669"/>
    <property type="project" value="InterPro"/>
</dbReference>
<keyword evidence="5 8" id="KW-1015">Disulfide bond</keyword>
<dbReference type="PANTHER" id="PTHR11742:SF89">
    <property type="entry name" value="ALPHA-1,2-MANNOSIDASE"/>
    <property type="match status" value="1"/>
</dbReference>
<dbReference type="Gene3D" id="1.50.10.10">
    <property type="match status" value="1"/>
</dbReference>
<evidence type="ECO:0000256" key="9">
    <source>
        <dbReference type="RuleBase" id="RU361193"/>
    </source>
</evidence>
<evidence type="ECO:0000256" key="5">
    <source>
        <dbReference type="ARBA" id="ARBA00023157"/>
    </source>
</evidence>
<feature type="active site" evidence="6">
    <location>
        <position position="495"/>
    </location>
</feature>
<dbReference type="GO" id="GO:0005783">
    <property type="term" value="C:endoplasmic reticulum"/>
    <property type="evidence" value="ECO:0007669"/>
    <property type="project" value="TreeGrafter"/>
</dbReference>
<sequence length="597" mass="66893">MAVLTTPRRFQRLTLVTVLVLTAYLCFDRLNYFPDGTEQLLRAWKHEYVPSSFDWGQRRLKHPFDEANLARLPEGEPRELPKIQYDFSKDEPTQLHAEIQKKRRIAVKQAAEKSWAAYRKYAFGTDELLPLRLVGVESFAGWGATLVDSLDTLWIMGMKKEFIEAVAKVGTIDWANTTAEHCSLFETNIRYLGGLLSAYDLSGHRVLLDKAIELGDMLYAGFDTPNHMPANGFNFEPAKQGKLVASRDESSAAVATLSLEFTRLSQLTGDPKYYNAIDGVKLALERTQDTTALPGMWPVFVDLENGFVATGNTFNLGASSDSAYEYLSKMYMLLGGLDQTYKKLHTKAMAAAAKHVIFRPMLPDSSPAAPPDILFSGTVMSNGRTVELLTEVQHLGCFTGGMFALGGKLFDEEEHVKIGDRLARGCAWAYNAFPSGIMPEVSDVLACDRDENGEAAPCEWDESKWKKEADKWPGSSKLPKPFFSARNPQYRLRPEAIESVFILYRITGKKDLLDVAWTMFQAIKKSTETKHAHSAISDVSAESGSTKKIDSMESFWIAETLKYFYLIFSEPDLISLDDYVFNTEAHPLRLPKPGKRG</sequence>
<dbReference type="GO" id="GO:0005509">
    <property type="term" value="F:calcium ion binding"/>
    <property type="evidence" value="ECO:0007669"/>
    <property type="project" value="InterPro"/>
</dbReference>
<dbReference type="EC" id="3.2.1.-" evidence="9"/>
<feature type="active site" description="Proton donor" evidence="6">
    <location>
        <position position="440"/>
    </location>
</feature>
<keyword evidence="11" id="KW-1185">Reference proteome</keyword>
<gene>
    <name evidence="10" type="ORF">QBC42DRAFT_343776</name>
</gene>
<proteinExistence type="inferred from homology"/>
<dbReference type="EMBL" id="MU864938">
    <property type="protein sequence ID" value="KAK4465608.1"/>
    <property type="molecule type" value="Genomic_DNA"/>
</dbReference>
<dbReference type="GO" id="GO:0004571">
    <property type="term" value="F:mannosyl-oligosaccharide 1,2-alpha-mannosidase activity"/>
    <property type="evidence" value="ECO:0007669"/>
    <property type="project" value="InterPro"/>
</dbReference>